<accession>C2XQP7</accession>
<protein>
    <submittedName>
        <fullName evidence="1">Uncharacterized protein</fullName>
    </submittedName>
</protein>
<dbReference type="EMBL" id="ACMP01000042">
    <property type="protein sequence ID" value="EEL71989.1"/>
    <property type="molecule type" value="Genomic_DNA"/>
</dbReference>
<evidence type="ECO:0000313" key="1">
    <source>
        <dbReference type="EMBL" id="EEL71989.1"/>
    </source>
</evidence>
<name>C2XQP7_BACMY</name>
<comment type="caution">
    <text evidence="1">The sequence shown here is derived from an EMBL/GenBank/DDBJ whole genome shotgun (WGS) entry which is preliminary data.</text>
</comment>
<reference evidence="1" key="1">
    <citation type="journal article" date="2012" name="Genome Res.">
        <title>Genomic characterization of the Bacillus cereus sensu lato species: Backdrop to the evolution of Bacillus anthracis.</title>
        <authorList>
            <person name="Zwick M.E."/>
            <person name="Joseph S.J."/>
            <person name="Didelot X."/>
            <person name="Chen P.E."/>
            <person name="Bishop-Lilly K.A."/>
            <person name="Stewart A.C."/>
            <person name="Willner K."/>
            <person name="Nolan N."/>
            <person name="Lentz S."/>
            <person name="Thomason M.K."/>
            <person name="Sozhamannan S."/>
            <person name="Mateczun A.J."/>
            <person name="Du L."/>
            <person name="Read T.D."/>
        </authorList>
    </citation>
    <scope>NUCLEOTIDE SEQUENCE [LARGE SCALE GENOMIC DNA]</scope>
    <source>
        <strain evidence="1">AH603</strain>
    </source>
</reference>
<dbReference type="HOGENOM" id="CLU_2091792_0_0_9"/>
<gene>
    <name evidence="1" type="ORF">bcere0026_10050</name>
</gene>
<dbReference type="Proteomes" id="UP000001753">
    <property type="component" value="Chromosome"/>
</dbReference>
<organism evidence="1">
    <name type="scientific">Bacillus mycoides</name>
    <dbReference type="NCBI Taxonomy" id="1405"/>
    <lineage>
        <taxon>Bacteria</taxon>
        <taxon>Bacillati</taxon>
        <taxon>Bacillota</taxon>
        <taxon>Bacilli</taxon>
        <taxon>Bacillales</taxon>
        <taxon>Bacillaceae</taxon>
        <taxon>Bacillus</taxon>
        <taxon>Bacillus cereus group</taxon>
    </lineage>
</organism>
<dbReference type="AlphaFoldDB" id="C2XQP7"/>
<proteinExistence type="predicted"/>
<sequence length="118" mass="12842">MNMFRFMKSPIGIAIGVAAVILASPKARKGLRKLAVKTVSAFLGAKEQIQSAGSEMEEALPKVKEAARKVAVKTVSPIIGAVEAVPNTISKFQEKWFSRVNAYHSEQNIDYENLPVTP</sequence>